<feature type="chain" id="PRO_5041416875" evidence="1">
    <location>
        <begin position="18"/>
        <end position="266"/>
    </location>
</feature>
<gene>
    <name evidence="2" type="ORF">MKK02DRAFT_30544</name>
</gene>
<dbReference type="GeneID" id="77727278"/>
<sequence length="266" mass="27378">MLRHAAVLLSTALVGFAALVPRQAVITTAVYPAGVASQQLRFESGIPLACSDGCYYFSIPYTYCFLYDRYFDGSAIPAGMCDSLCSQQYYDGLSQCLNCVVANGGERPLGYSANTALTTNVIPSFVSGGENVKNLVNPNGFLNSTQANGWLGNVTSLCASKGKAIATSSSITATATTTGPYAATWFPGQTIARTTWTGLTQYGPPTVTVTATSGAVLPLAVYSSGAGLVTSGAAASQSSRAAGMSTVERAPLGWTLGGALLAWAVL</sequence>
<evidence type="ECO:0000313" key="2">
    <source>
        <dbReference type="EMBL" id="KAI9632814.1"/>
    </source>
</evidence>
<keyword evidence="1" id="KW-0732">Signal</keyword>
<dbReference type="Proteomes" id="UP001164286">
    <property type="component" value="Unassembled WGS sequence"/>
</dbReference>
<dbReference type="RefSeq" id="XP_052942591.1">
    <property type="nucleotide sequence ID" value="XM_053088073.1"/>
</dbReference>
<dbReference type="AlphaFoldDB" id="A0AA38H5D5"/>
<proteinExistence type="predicted"/>
<keyword evidence="3" id="KW-1185">Reference proteome</keyword>
<dbReference type="EMBL" id="JAKWFO010000014">
    <property type="protein sequence ID" value="KAI9632814.1"/>
    <property type="molecule type" value="Genomic_DNA"/>
</dbReference>
<name>A0AA38H5D5_9TREE</name>
<protein>
    <submittedName>
        <fullName evidence="2">Uncharacterized protein</fullName>
    </submittedName>
</protein>
<accession>A0AA38H5D5</accession>
<comment type="caution">
    <text evidence="2">The sequence shown here is derived from an EMBL/GenBank/DDBJ whole genome shotgun (WGS) entry which is preliminary data.</text>
</comment>
<reference evidence="2" key="1">
    <citation type="journal article" date="2022" name="G3 (Bethesda)">
        <title>High quality genome of the basidiomycete yeast Dioszegia hungarica PDD-24b-2 isolated from cloud water.</title>
        <authorList>
            <person name="Jarrige D."/>
            <person name="Haridas S."/>
            <person name="Bleykasten-Grosshans C."/>
            <person name="Joly M."/>
            <person name="Nadalig T."/>
            <person name="Sancelme M."/>
            <person name="Vuilleumier S."/>
            <person name="Grigoriev I.V."/>
            <person name="Amato P."/>
            <person name="Bringel F."/>
        </authorList>
    </citation>
    <scope>NUCLEOTIDE SEQUENCE</scope>
    <source>
        <strain evidence="2">PDD-24b-2</strain>
    </source>
</reference>
<evidence type="ECO:0000256" key="1">
    <source>
        <dbReference type="SAM" id="SignalP"/>
    </source>
</evidence>
<organism evidence="2 3">
    <name type="scientific">Dioszegia hungarica</name>
    <dbReference type="NCBI Taxonomy" id="4972"/>
    <lineage>
        <taxon>Eukaryota</taxon>
        <taxon>Fungi</taxon>
        <taxon>Dikarya</taxon>
        <taxon>Basidiomycota</taxon>
        <taxon>Agaricomycotina</taxon>
        <taxon>Tremellomycetes</taxon>
        <taxon>Tremellales</taxon>
        <taxon>Bulleribasidiaceae</taxon>
        <taxon>Dioszegia</taxon>
    </lineage>
</organism>
<evidence type="ECO:0000313" key="3">
    <source>
        <dbReference type="Proteomes" id="UP001164286"/>
    </source>
</evidence>
<feature type="signal peptide" evidence="1">
    <location>
        <begin position="1"/>
        <end position="17"/>
    </location>
</feature>